<dbReference type="Proteomes" id="UP000436822">
    <property type="component" value="Unassembled WGS sequence"/>
</dbReference>
<keyword evidence="6 12" id="KW-1003">Cell membrane</keyword>
<name>A0A6N6JCT8_9RHOB</name>
<evidence type="ECO:0000256" key="11">
    <source>
        <dbReference type="ARBA" id="ARBA00023136"/>
    </source>
</evidence>
<proteinExistence type="inferred from homology"/>
<evidence type="ECO:0000256" key="10">
    <source>
        <dbReference type="ARBA" id="ARBA00022989"/>
    </source>
</evidence>
<sequence length="85" mass="8833">MSSLMPDLGKYAGTVLSSYAASIALVVILVALSLWRARLVQRQLADAETAYARTQAGNKTAEHETAAKKKTTAAAGSANDAVAPQ</sequence>
<dbReference type="GO" id="GO:0017004">
    <property type="term" value="P:cytochrome complex assembly"/>
    <property type="evidence" value="ECO:0007669"/>
    <property type="project" value="UniProtKB-KW"/>
</dbReference>
<dbReference type="Pfam" id="PF04995">
    <property type="entry name" value="CcmD"/>
    <property type="match status" value="1"/>
</dbReference>
<keyword evidence="15" id="KW-1185">Reference proteome</keyword>
<evidence type="ECO:0000256" key="8">
    <source>
        <dbReference type="ARBA" id="ARBA00022692"/>
    </source>
</evidence>
<accession>A0A6N6JCT8</accession>
<dbReference type="NCBIfam" id="TIGR03141">
    <property type="entry name" value="cytochro_ccmD"/>
    <property type="match status" value="1"/>
</dbReference>
<evidence type="ECO:0000256" key="6">
    <source>
        <dbReference type="ARBA" id="ARBA00022475"/>
    </source>
</evidence>
<keyword evidence="7 12" id="KW-0997">Cell inner membrane</keyword>
<dbReference type="GO" id="GO:0005886">
    <property type="term" value="C:plasma membrane"/>
    <property type="evidence" value="ECO:0007669"/>
    <property type="project" value="UniProtKB-SubCell"/>
</dbReference>
<keyword evidence="5 12" id="KW-0813">Transport</keyword>
<evidence type="ECO:0000256" key="7">
    <source>
        <dbReference type="ARBA" id="ARBA00022519"/>
    </source>
</evidence>
<organism evidence="14 15">
    <name type="scientific">Litoreibacter roseus</name>
    <dbReference type="NCBI Taxonomy" id="2601869"/>
    <lineage>
        <taxon>Bacteria</taxon>
        <taxon>Pseudomonadati</taxon>
        <taxon>Pseudomonadota</taxon>
        <taxon>Alphaproteobacteria</taxon>
        <taxon>Rhodobacterales</taxon>
        <taxon>Roseobacteraceae</taxon>
        <taxon>Litoreibacter</taxon>
    </lineage>
</organism>
<feature type="region of interest" description="Disordered" evidence="13">
    <location>
        <begin position="54"/>
        <end position="85"/>
    </location>
</feature>
<gene>
    <name evidence="14" type="ORF">KIN_07140</name>
</gene>
<comment type="subcellular location">
    <subcellularLocation>
        <location evidence="2 12">Cell inner membrane</location>
        <topology evidence="2 12">Single-pass membrane protein</topology>
    </subcellularLocation>
</comment>
<evidence type="ECO:0000256" key="1">
    <source>
        <dbReference type="ARBA" id="ARBA00002442"/>
    </source>
</evidence>
<evidence type="ECO:0000256" key="5">
    <source>
        <dbReference type="ARBA" id="ARBA00022448"/>
    </source>
</evidence>
<dbReference type="GO" id="GO:0015886">
    <property type="term" value="P:heme transport"/>
    <property type="evidence" value="ECO:0007669"/>
    <property type="project" value="InterPro"/>
</dbReference>
<protein>
    <recommendedName>
        <fullName evidence="4 12">Heme exporter protein D</fullName>
    </recommendedName>
</protein>
<evidence type="ECO:0000256" key="13">
    <source>
        <dbReference type="SAM" id="MobiDB-lite"/>
    </source>
</evidence>
<dbReference type="EMBL" id="BLJE01000001">
    <property type="protein sequence ID" value="GFE63640.1"/>
    <property type="molecule type" value="Genomic_DNA"/>
</dbReference>
<evidence type="ECO:0000313" key="14">
    <source>
        <dbReference type="EMBL" id="GFE63640.1"/>
    </source>
</evidence>
<feature type="transmembrane region" description="Helical" evidence="12">
    <location>
        <begin position="12"/>
        <end position="35"/>
    </location>
</feature>
<evidence type="ECO:0000256" key="2">
    <source>
        <dbReference type="ARBA" id="ARBA00004377"/>
    </source>
</evidence>
<keyword evidence="11 12" id="KW-0472">Membrane</keyword>
<keyword evidence="8 12" id="KW-0812">Transmembrane</keyword>
<reference evidence="14 15" key="1">
    <citation type="submission" date="2019-12" db="EMBL/GenBank/DDBJ databases">
        <title>Litoreibacter badius sp. nov., a novel bacteriochlorophyll a-containing bacterium in the genus Litoreibacter.</title>
        <authorList>
            <person name="Kanamuro M."/>
            <person name="Takabe Y."/>
            <person name="Mori K."/>
            <person name="Takaichi S."/>
            <person name="Hanada S."/>
        </authorList>
    </citation>
    <scope>NUCLEOTIDE SEQUENCE [LARGE SCALE GENOMIC DNA]</scope>
    <source>
        <strain evidence="14 15">K6</strain>
    </source>
</reference>
<evidence type="ECO:0000256" key="4">
    <source>
        <dbReference type="ARBA" id="ARBA00016461"/>
    </source>
</evidence>
<dbReference type="InterPro" id="IPR007078">
    <property type="entry name" value="Haem_export_protD_CcmD"/>
</dbReference>
<comment type="function">
    <text evidence="1 12">Required for the export of heme to the periplasm for the biogenesis of c-type cytochromes.</text>
</comment>
<dbReference type="AlphaFoldDB" id="A0A6N6JCT8"/>
<evidence type="ECO:0000256" key="3">
    <source>
        <dbReference type="ARBA" id="ARBA00008741"/>
    </source>
</evidence>
<evidence type="ECO:0000313" key="15">
    <source>
        <dbReference type="Proteomes" id="UP000436822"/>
    </source>
</evidence>
<comment type="similarity">
    <text evidence="3 12">Belongs to the CcmD/CycX/HelD family.</text>
</comment>
<keyword evidence="10 12" id="KW-1133">Transmembrane helix</keyword>
<evidence type="ECO:0000256" key="9">
    <source>
        <dbReference type="ARBA" id="ARBA00022748"/>
    </source>
</evidence>
<dbReference type="RefSeq" id="WP_373281634.1">
    <property type="nucleotide sequence ID" value="NZ_BLJE01000001.1"/>
</dbReference>
<evidence type="ECO:0000256" key="12">
    <source>
        <dbReference type="RuleBase" id="RU363101"/>
    </source>
</evidence>
<comment type="caution">
    <text evidence="14">The sequence shown here is derived from an EMBL/GenBank/DDBJ whole genome shotgun (WGS) entry which is preliminary data.</text>
</comment>
<keyword evidence="9 12" id="KW-0201">Cytochrome c-type biogenesis</keyword>